<evidence type="ECO:0000313" key="3">
    <source>
        <dbReference type="EMBL" id="MDC8832850.1"/>
    </source>
</evidence>
<protein>
    <submittedName>
        <fullName evidence="3">DUF4400 domain-containing protein</fullName>
    </submittedName>
</protein>
<feature type="transmembrane region" description="Helical" evidence="2">
    <location>
        <begin position="168"/>
        <end position="185"/>
    </location>
</feature>
<name>A0ABT5L703_9ALTE</name>
<reference evidence="3 4" key="1">
    <citation type="submission" date="2022-10" db="EMBL/GenBank/DDBJ databases">
        <title>Alteromonas sp. chi3 Genome sequencing.</title>
        <authorList>
            <person name="Park S."/>
        </authorList>
    </citation>
    <scope>NUCLEOTIDE SEQUENCE [LARGE SCALE GENOMIC DNA]</scope>
    <source>
        <strain evidence="4">chi3</strain>
    </source>
</reference>
<keyword evidence="2" id="KW-1133">Transmembrane helix</keyword>
<accession>A0ABT5L703</accession>
<proteinExistence type="predicted"/>
<evidence type="ECO:0000313" key="4">
    <source>
        <dbReference type="Proteomes" id="UP001218788"/>
    </source>
</evidence>
<comment type="caution">
    <text evidence="3">The sequence shown here is derived from an EMBL/GenBank/DDBJ whole genome shotgun (WGS) entry which is preliminary data.</text>
</comment>
<organism evidence="3 4">
    <name type="scientific">Alteromonas gilva</name>
    <dbReference type="NCBI Taxonomy" id="2987522"/>
    <lineage>
        <taxon>Bacteria</taxon>
        <taxon>Pseudomonadati</taxon>
        <taxon>Pseudomonadota</taxon>
        <taxon>Gammaproteobacteria</taxon>
        <taxon>Alteromonadales</taxon>
        <taxon>Alteromonadaceae</taxon>
        <taxon>Alteromonas/Salinimonas group</taxon>
        <taxon>Alteromonas</taxon>
    </lineage>
</organism>
<keyword evidence="2" id="KW-0472">Membrane</keyword>
<sequence>MATVIAGEKLTRSHVFHIIISVAMLISVLMVGLVEEQKYRTDVQKELAAARNELSSVEWDSIETRVRKRHQEYFYDNGVYDQLKGMILPKAESHVDVIANKEYLYRIMNNVQVFAYQVFYRLTTMEYWLSMLGPVLFCIVYTGYNVWRVNRYRMGGAKTSRARMYMKALWLIIICFIFLLVSPAMLNVLSVYTPAILLVLMAFTVSKYIQSFQKDV</sequence>
<dbReference type="Proteomes" id="UP001218788">
    <property type="component" value="Unassembled WGS sequence"/>
</dbReference>
<dbReference type="InterPro" id="IPR022266">
    <property type="entry name" value="DtrJ-like"/>
</dbReference>
<feature type="transmembrane region" description="Helical" evidence="2">
    <location>
        <begin position="15"/>
        <end position="34"/>
    </location>
</feature>
<feature type="transmembrane region" description="Helical" evidence="2">
    <location>
        <begin position="127"/>
        <end position="147"/>
    </location>
</feature>
<evidence type="ECO:0000256" key="2">
    <source>
        <dbReference type="SAM" id="Phobius"/>
    </source>
</evidence>
<gene>
    <name evidence="3" type="ORF">OIK42_19020</name>
</gene>
<keyword evidence="2" id="KW-0812">Transmembrane</keyword>
<dbReference type="RefSeq" id="WP_273642740.1">
    <property type="nucleotide sequence ID" value="NZ_JAQQXP010000004.1"/>
</dbReference>
<keyword evidence="1" id="KW-0175">Coiled coil</keyword>
<dbReference type="Pfam" id="PF14348">
    <property type="entry name" value="DtrJ-like"/>
    <property type="match status" value="1"/>
</dbReference>
<feature type="transmembrane region" description="Helical" evidence="2">
    <location>
        <begin position="191"/>
        <end position="209"/>
    </location>
</feature>
<feature type="coiled-coil region" evidence="1">
    <location>
        <begin position="33"/>
        <end position="60"/>
    </location>
</feature>
<dbReference type="EMBL" id="JAQQXP010000004">
    <property type="protein sequence ID" value="MDC8832850.1"/>
    <property type="molecule type" value="Genomic_DNA"/>
</dbReference>
<evidence type="ECO:0000256" key="1">
    <source>
        <dbReference type="SAM" id="Coils"/>
    </source>
</evidence>
<keyword evidence="4" id="KW-1185">Reference proteome</keyword>